<sequence>MDTLVEAHQLGKSYGRFRALMGINFTIKPGQVLGILGHNGAGKSSLIKCLLGAHDYDGTLSVFGLEPRNDRVNIVRDLAYLSDVAVLPEWMTVKQIVKYSAGVHPNFSLELAQQYLSQTEIPLSTKIGRLSKGMKVQLHLALVMSADVRLLILDEPTLGLDLLFRDRFYNQLVEWLKQGERAMIIASHEVDEVSHLLTELLILKKGKAVTSGSVDEIQGRFQKVIVNEENKRQAEAARPIHIQHGIKESMCIFENGKAEKLSAIGEVCEPSLSEVFIALQQEEA</sequence>
<keyword evidence="3" id="KW-0067">ATP-binding</keyword>
<keyword evidence="2" id="KW-0547">Nucleotide-binding</keyword>
<evidence type="ECO:0000256" key="3">
    <source>
        <dbReference type="ARBA" id="ARBA00022840"/>
    </source>
</evidence>
<dbReference type="PANTHER" id="PTHR42939:SF1">
    <property type="entry name" value="ABC TRANSPORTER ATP-BINDING PROTEIN ALBC-RELATED"/>
    <property type="match status" value="1"/>
</dbReference>
<protein>
    <recommendedName>
        <fullName evidence="4">ABC transporter domain-containing protein</fullName>
    </recommendedName>
</protein>
<evidence type="ECO:0000259" key="4">
    <source>
        <dbReference type="PROSITE" id="PS50893"/>
    </source>
</evidence>
<dbReference type="InterPro" id="IPR003593">
    <property type="entry name" value="AAA+_ATPase"/>
</dbReference>
<dbReference type="SMART" id="SM00382">
    <property type="entry name" value="AAA"/>
    <property type="match status" value="1"/>
</dbReference>
<comment type="caution">
    <text evidence="5">The sequence shown here is derived from an EMBL/GenBank/DDBJ whole genome shotgun (WGS) entry which is preliminary data.</text>
</comment>
<dbReference type="InterPro" id="IPR027417">
    <property type="entry name" value="P-loop_NTPase"/>
</dbReference>
<evidence type="ECO:0000313" key="5">
    <source>
        <dbReference type="EMBL" id="KHT64530.1"/>
    </source>
</evidence>
<dbReference type="InterPro" id="IPR003439">
    <property type="entry name" value="ABC_transporter-like_ATP-bd"/>
</dbReference>
<dbReference type="InterPro" id="IPR051782">
    <property type="entry name" value="ABC_Transporter_VariousFunc"/>
</dbReference>
<dbReference type="Gene3D" id="3.40.50.300">
    <property type="entry name" value="P-loop containing nucleotide triphosphate hydrolases"/>
    <property type="match status" value="1"/>
</dbReference>
<reference evidence="5 6" key="1">
    <citation type="submission" date="2014-12" db="EMBL/GenBank/DDBJ databases">
        <title>Genome sequencing of Photobacterium gaetbulicola AD005a.</title>
        <authorList>
            <person name="Adrian T.G.S."/>
            <person name="Chan K.G."/>
        </authorList>
    </citation>
    <scope>NUCLEOTIDE SEQUENCE [LARGE SCALE GENOMIC DNA]</scope>
    <source>
        <strain evidence="5 6">AD005a</strain>
    </source>
</reference>
<dbReference type="Pfam" id="PF00005">
    <property type="entry name" value="ABC_tran"/>
    <property type="match status" value="1"/>
</dbReference>
<evidence type="ECO:0000256" key="2">
    <source>
        <dbReference type="ARBA" id="ARBA00022741"/>
    </source>
</evidence>
<dbReference type="GO" id="GO:0005524">
    <property type="term" value="F:ATP binding"/>
    <property type="evidence" value="ECO:0007669"/>
    <property type="project" value="UniProtKB-KW"/>
</dbReference>
<organism evidence="5 6">
    <name type="scientific">Photobacterium gaetbulicola</name>
    <dbReference type="NCBI Taxonomy" id="1295392"/>
    <lineage>
        <taxon>Bacteria</taxon>
        <taxon>Pseudomonadati</taxon>
        <taxon>Pseudomonadota</taxon>
        <taxon>Gammaproteobacteria</taxon>
        <taxon>Vibrionales</taxon>
        <taxon>Vibrionaceae</taxon>
        <taxon>Photobacterium</taxon>
    </lineage>
</organism>
<dbReference type="CDD" id="cd03230">
    <property type="entry name" value="ABC_DR_subfamily_A"/>
    <property type="match status" value="1"/>
</dbReference>
<gene>
    <name evidence="5" type="ORF">RJ45_05970</name>
</gene>
<dbReference type="AlphaFoldDB" id="A0A0B9GIA8"/>
<proteinExistence type="predicted"/>
<dbReference type="GO" id="GO:0016887">
    <property type="term" value="F:ATP hydrolysis activity"/>
    <property type="evidence" value="ECO:0007669"/>
    <property type="project" value="InterPro"/>
</dbReference>
<feature type="domain" description="ABC transporter" evidence="4">
    <location>
        <begin position="5"/>
        <end position="230"/>
    </location>
</feature>
<dbReference type="Proteomes" id="UP000031278">
    <property type="component" value="Unassembled WGS sequence"/>
</dbReference>
<evidence type="ECO:0000256" key="1">
    <source>
        <dbReference type="ARBA" id="ARBA00022448"/>
    </source>
</evidence>
<dbReference type="RefSeq" id="WP_039459631.1">
    <property type="nucleotide sequence ID" value="NZ_JWLZ01000074.1"/>
</dbReference>
<keyword evidence="1" id="KW-0813">Transport</keyword>
<dbReference type="PANTHER" id="PTHR42939">
    <property type="entry name" value="ABC TRANSPORTER ATP-BINDING PROTEIN ALBC-RELATED"/>
    <property type="match status" value="1"/>
</dbReference>
<dbReference type="EMBL" id="JWLZ01000074">
    <property type="protein sequence ID" value="KHT64530.1"/>
    <property type="molecule type" value="Genomic_DNA"/>
</dbReference>
<evidence type="ECO:0000313" key="6">
    <source>
        <dbReference type="Proteomes" id="UP000031278"/>
    </source>
</evidence>
<dbReference type="PROSITE" id="PS50893">
    <property type="entry name" value="ABC_TRANSPORTER_2"/>
    <property type="match status" value="1"/>
</dbReference>
<dbReference type="SUPFAM" id="SSF52540">
    <property type="entry name" value="P-loop containing nucleoside triphosphate hydrolases"/>
    <property type="match status" value="1"/>
</dbReference>
<name>A0A0B9GIA8_9GAMM</name>
<accession>A0A0B9GIA8</accession>